<evidence type="ECO:0000256" key="1">
    <source>
        <dbReference type="SAM" id="Phobius"/>
    </source>
</evidence>
<reference evidence="3" key="1">
    <citation type="journal article" date="2019" name="Int. J. Syst. Evol. Microbiol.">
        <title>The Global Catalogue of Microorganisms (GCM) 10K type strain sequencing project: providing services to taxonomists for standard genome sequencing and annotation.</title>
        <authorList>
            <consortium name="The Broad Institute Genomics Platform"/>
            <consortium name="The Broad Institute Genome Sequencing Center for Infectious Disease"/>
            <person name="Wu L."/>
            <person name="Ma J."/>
        </authorList>
    </citation>
    <scope>NUCLEOTIDE SEQUENCE [LARGE SCALE GENOMIC DNA]</scope>
    <source>
        <strain evidence="3">JCM 9371</strain>
    </source>
</reference>
<feature type="transmembrane region" description="Helical" evidence="1">
    <location>
        <begin position="186"/>
        <end position="205"/>
    </location>
</feature>
<feature type="transmembrane region" description="Helical" evidence="1">
    <location>
        <begin position="37"/>
        <end position="57"/>
    </location>
</feature>
<comment type="caution">
    <text evidence="2">The sequence shown here is derived from an EMBL/GenBank/DDBJ whole genome shotgun (WGS) entry which is preliminary data.</text>
</comment>
<accession>A0ABW2XD63</accession>
<organism evidence="2 3">
    <name type="scientific">Actinomadura fibrosa</name>
    <dbReference type="NCBI Taxonomy" id="111802"/>
    <lineage>
        <taxon>Bacteria</taxon>
        <taxon>Bacillati</taxon>
        <taxon>Actinomycetota</taxon>
        <taxon>Actinomycetes</taxon>
        <taxon>Streptosporangiales</taxon>
        <taxon>Thermomonosporaceae</taxon>
        <taxon>Actinomadura</taxon>
    </lineage>
</organism>
<keyword evidence="1" id="KW-0472">Membrane</keyword>
<feature type="transmembrane region" description="Helical" evidence="1">
    <location>
        <begin position="118"/>
        <end position="140"/>
    </location>
</feature>
<keyword evidence="3" id="KW-1185">Reference proteome</keyword>
<proteinExistence type="predicted"/>
<evidence type="ECO:0000313" key="2">
    <source>
        <dbReference type="EMBL" id="MFD0683570.1"/>
    </source>
</evidence>
<dbReference type="Proteomes" id="UP001597063">
    <property type="component" value="Unassembled WGS sequence"/>
</dbReference>
<protein>
    <submittedName>
        <fullName evidence="2">Uncharacterized protein</fullName>
    </submittedName>
</protein>
<gene>
    <name evidence="2" type="ORF">ACFQZM_03580</name>
</gene>
<dbReference type="EMBL" id="JBHTGP010000003">
    <property type="protein sequence ID" value="MFD0683570.1"/>
    <property type="molecule type" value="Genomic_DNA"/>
</dbReference>
<keyword evidence="1" id="KW-1133">Transmembrane helix</keyword>
<name>A0ABW2XD63_9ACTN</name>
<evidence type="ECO:0000313" key="3">
    <source>
        <dbReference type="Proteomes" id="UP001597063"/>
    </source>
</evidence>
<dbReference type="RefSeq" id="WP_131754907.1">
    <property type="nucleotide sequence ID" value="NZ_CAACUY010000001.1"/>
</dbReference>
<keyword evidence="1" id="KW-0812">Transmembrane</keyword>
<sequence length="314" mass="33049">MRGSFLRAVTYLGLAAVVFWTAAYVVIYLARWEWQRALMAGELLLVALVVLLAVAGARRLARMERRLSDLIEGTGRPAAAPRLAAVPLQRAAYGEPSGGTAGKDAAPRFRWLEPGEDAYRVFIPVLLGAGIIVSGIAALVERLATALVRTGHGSAAVRLPDALTPPSGGVLAGAPDLAPLRPDPKAWLRATAAVLAALAVAWLAVDELAERTQDRADRPVAAAASTVVIEADTRGSTGAATPDPLVTRLWEYCRGSTRPYVEGGGTVPLGGGRYALVVRPALGEHALRRMRGCLEDAVVDRARFRVVSVSPAGS</sequence>
<feature type="transmembrane region" description="Helical" evidence="1">
    <location>
        <begin position="12"/>
        <end position="31"/>
    </location>
</feature>